<sequence>MPCRADALIEAITAANSAGGGTLRLTPGCRYALTQPRPDTDSGLPPIAAPITINGNGATITRSTAATTPDFRILEILGAPAKLTIRLTTISNGISIGDQVPGGGHSGGGILVREGGALAAAVITVTGNSGSVGGIHNYGTAQLTDSGVTGNTGAWGGGLNNTGGTLSLVRTLIRDNVTQSDIGMGGGIYNSQGGTTTVTGSVISRNLGIDNGGGIHNEGNLGVSDSWITQNRAASLFGVPVVVQGGGIYNAGTARILRSLVSGNHSQRQQSPTATTAIAGGISNDGTENPDVVTTLERSLVVGNTAVDQPGGISNAAGAFNLDDSLVVLNTPTNCAGSPDPVPHCSG</sequence>
<dbReference type="AlphaFoldDB" id="A0A927MR88"/>
<dbReference type="EMBL" id="JADBEM010000001">
    <property type="protein sequence ID" value="MBE1604634.1"/>
    <property type="molecule type" value="Genomic_DNA"/>
</dbReference>
<evidence type="ECO:0000313" key="2">
    <source>
        <dbReference type="Proteomes" id="UP000638648"/>
    </source>
</evidence>
<evidence type="ECO:0008006" key="3">
    <source>
        <dbReference type="Google" id="ProtNLM"/>
    </source>
</evidence>
<dbReference type="InterPro" id="IPR012334">
    <property type="entry name" value="Pectin_lyas_fold"/>
</dbReference>
<protein>
    <recommendedName>
        <fullName evidence="3">Right handed beta helix region</fullName>
    </recommendedName>
</protein>
<dbReference type="RefSeq" id="WP_192749135.1">
    <property type="nucleotide sequence ID" value="NZ_BAABJL010000043.1"/>
</dbReference>
<dbReference type="SUPFAM" id="SSF51126">
    <property type="entry name" value="Pectin lyase-like"/>
    <property type="match status" value="1"/>
</dbReference>
<accession>A0A927MR88</accession>
<name>A0A927MR88_9ACTN</name>
<proteinExistence type="predicted"/>
<organism evidence="1 2">
    <name type="scientific">Actinopolymorpha pittospori</name>
    <dbReference type="NCBI Taxonomy" id="648752"/>
    <lineage>
        <taxon>Bacteria</taxon>
        <taxon>Bacillati</taxon>
        <taxon>Actinomycetota</taxon>
        <taxon>Actinomycetes</taxon>
        <taxon>Propionibacteriales</taxon>
        <taxon>Actinopolymorphaceae</taxon>
        <taxon>Actinopolymorpha</taxon>
    </lineage>
</organism>
<comment type="caution">
    <text evidence="1">The sequence shown here is derived from an EMBL/GenBank/DDBJ whole genome shotgun (WGS) entry which is preliminary data.</text>
</comment>
<keyword evidence="2" id="KW-1185">Reference proteome</keyword>
<dbReference type="Gene3D" id="2.160.20.10">
    <property type="entry name" value="Single-stranded right-handed beta-helix, Pectin lyase-like"/>
    <property type="match status" value="1"/>
</dbReference>
<reference evidence="1" key="1">
    <citation type="submission" date="2020-10" db="EMBL/GenBank/DDBJ databases">
        <title>Sequencing the genomes of 1000 actinobacteria strains.</title>
        <authorList>
            <person name="Klenk H.-P."/>
        </authorList>
    </citation>
    <scope>NUCLEOTIDE SEQUENCE</scope>
    <source>
        <strain evidence="1">DSM 45354</strain>
    </source>
</reference>
<evidence type="ECO:0000313" key="1">
    <source>
        <dbReference type="EMBL" id="MBE1604634.1"/>
    </source>
</evidence>
<dbReference type="InterPro" id="IPR011050">
    <property type="entry name" value="Pectin_lyase_fold/virulence"/>
</dbReference>
<gene>
    <name evidence="1" type="ORF">HEB94_001482</name>
</gene>
<dbReference type="Proteomes" id="UP000638648">
    <property type="component" value="Unassembled WGS sequence"/>
</dbReference>